<evidence type="ECO:0000256" key="1">
    <source>
        <dbReference type="ARBA" id="ARBA00004571"/>
    </source>
</evidence>
<feature type="chain" id="PRO_5046622116" evidence="11">
    <location>
        <begin position="20"/>
        <end position="338"/>
    </location>
</feature>
<proteinExistence type="predicted"/>
<dbReference type="InterPro" id="IPR036737">
    <property type="entry name" value="OmpA-like_sf"/>
</dbReference>
<evidence type="ECO:0000256" key="5">
    <source>
        <dbReference type="ARBA" id="ARBA00022729"/>
    </source>
</evidence>
<comment type="caution">
    <text evidence="13">The sequence shown here is derived from an EMBL/GenBank/DDBJ whole genome shotgun (WGS) entry which is preliminary data.</text>
</comment>
<dbReference type="InterPro" id="IPR027385">
    <property type="entry name" value="Beta-barrel_OMP"/>
</dbReference>
<keyword evidence="7" id="KW-0626">Porin</keyword>
<dbReference type="Pfam" id="PF00691">
    <property type="entry name" value="OmpA"/>
    <property type="match status" value="1"/>
</dbReference>
<keyword evidence="6" id="KW-0406">Ion transport</keyword>
<dbReference type="PANTHER" id="PTHR30329:SF21">
    <property type="entry name" value="LIPOPROTEIN YIAD-RELATED"/>
    <property type="match status" value="1"/>
</dbReference>
<dbReference type="Proteomes" id="UP001195903">
    <property type="component" value="Unassembled WGS sequence"/>
</dbReference>
<evidence type="ECO:0000256" key="9">
    <source>
        <dbReference type="ARBA" id="ARBA00023237"/>
    </source>
</evidence>
<dbReference type="PROSITE" id="PS51123">
    <property type="entry name" value="OMPA_2"/>
    <property type="match status" value="1"/>
</dbReference>
<evidence type="ECO:0000256" key="2">
    <source>
        <dbReference type="ARBA" id="ARBA00022448"/>
    </source>
</evidence>
<dbReference type="CDD" id="cd07185">
    <property type="entry name" value="OmpA_C-like"/>
    <property type="match status" value="1"/>
</dbReference>
<keyword evidence="5 11" id="KW-0732">Signal</keyword>
<dbReference type="SUPFAM" id="SSF103088">
    <property type="entry name" value="OmpA-like"/>
    <property type="match status" value="1"/>
</dbReference>
<dbReference type="Gene3D" id="2.40.160.20">
    <property type="match status" value="1"/>
</dbReference>
<dbReference type="InterPro" id="IPR006665">
    <property type="entry name" value="OmpA-like"/>
</dbReference>
<feature type="signal peptide" evidence="11">
    <location>
        <begin position="1"/>
        <end position="19"/>
    </location>
</feature>
<dbReference type="InterPro" id="IPR011250">
    <property type="entry name" value="OMP/PagP_B-barrel"/>
</dbReference>
<evidence type="ECO:0000256" key="10">
    <source>
        <dbReference type="PROSITE-ProRule" id="PRU00473"/>
    </source>
</evidence>
<evidence type="ECO:0000256" key="3">
    <source>
        <dbReference type="ARBA" id="ARBA00022452"/>
    </source>
</evidence>
<dbReference type="InterPro" id="IPR050330">
    <property type="entry name" value="Bact_OuterMem_StrucFunc"/>
</dbReference>
<evidence type="ECO:0000259" key="12">
    <source>
        <dbReference type="PROSITE" id="PS51123"/>
    </source>
</evidence>
<evidence type="ECO:0000256" key="11">
    <source>
        <dbReference type="SAM" id="SignalP"/>
    </source>
</evidence>
<dbReference type="PANTHER" id="PTHR30329">
    <property type="entry name" value="STATOR ELEMENT OF FLAGELLAR MOTOR COMPLEX"/>
    <property type="match status" value="1"/>
</dbReference>
<evidence type="ECO:0000256" key="7">
    <source>
        <dbReference type="ARBA" id="ARBA00023114"/>
    </source>
</evidence>
<keyword evidence="4" id="KW-0812">Transmembrane</keyword>
<dbReference type="PRINTS" id="PR01021">
    <property type="entry name" value="OMPADOMAIN"/>
</dbReference>
<evidence type="ECO:0000256" key="8">
    <source>
        <dbReference type="ARBA" id="ARBA00023136"/>
    </source>
</evidence>
<gene>
    <name evidence="13" type="ORF">KJI95_05850</name>
</gene>
<keyword evidence="3" id="KW-1134">Transmembrane beta strand</keyword>
<accession>A0ABS5V0U2</accession>
<organism evidence="13 14">
    <name type="scientific">Shewanella jiangmenensis</name>
    <dbReference type="NCBI Taxonomy" id="2837387"/>
    <lineage>
        <taxon>Bacteria</taxon>
        <taxon>Pseudomonadati</taxon>
        <taxon>Pseudomonadota</taxon>
        <taxon>Gammaproteobacteria</taxon>
        <taxon>Alteromonadales</taxon>
        <taxon>Shewanellaceae</taxon>
        <taxon>Shewanella</taxon>
    </lineage>
</organism>
<keyword evidence="2" id="KW-0813">Transport</keyword>
<protein>
    <submittedName>
        <fullName evidence="13">Outer membrane beta-barrel protein</fullName>
    </submittedName>
</protein>
<name>A0ABS5V0U2_9GAMM</name>
<evidence type="ECO:0000313" key="14">
    <source>
        <dbReference type="Proteomes" id="UP001195903"/>
    </source>
</evidence>
<dbReference type="SUPFAM" id="SSF56925">
    <property type="entry name" value="OMPA-like"/>
    <property type="match status" value="1"/>
</dbReference>
<dbReference type="InterPro" id="IPR006664">
    <property type="entry name" value="OMP_bac"/>
</dbReference>
<keyword evidence="8 10" id="KW-0472">Membrane</keyword>
<comment type="subcellular location">
    <subcellularLocation>
        <location evidence="1">Cell outer membrane</location>
        <topology evidence="1">Multi-pass membrane protein</topology>
    </subcellularLocation>
</comment>
<sequence>MKKSMIALALFAATSYANAAAPESGFYFGAGAGQTNFNDVTTESHLKDGEGTAWNAVAGYQLNKYFAVEAGWQDLGTLNDTDMRGAAAHGQNIEVSGATLGLVGTLPLSEKWFLTGEAGAYQYHLEHHMAADHYVSDTDVTPYVGAGVGYRITDNMDVTAKYRRFTDIDETAWNTAQMDAETVGVQLTYRFGAKPAPVAAVTLPATIDKQTKPMPRPVVETKATSVEVLFGFDSTELSGEGQAKLDQIVSLSKQSDKDTLVLIGQADNQGDSSYNQRLSEQRIAAVSDYLNRRGVEVASIDTQADGETKAAGNTQNERQLDRRVIVTLTAETLAAVTM</sequence>
<keyword evidence="9" id="KW-0998">Cell outer membrane</keyword>
<evidence type="ECO:0000256" key="4">
    <source>
        <dbReference type="ARBA" id="ARBA00022692"/>
    </source>
</evidence>
<reference evidence="13 14" key="1">
    <citation type="submission" date="2021-05" db="EMBL/GenBank/DDBJ databases">
        <title>Shewanella sp. JM162201.</title>
        <authorList>
            <person name="Xu S."/>
            <person name="Li A."/>
        </authorList>
    </citation>
    <scope>NUCLEOTIDE SEQUENCE [LARGE SCALE GENOMIC DNA]</scope>
    <source>
        <strain evidence="13 14">JM162201</strain>
    </source>
</reference>
<evidence type="ECO:0000313" key="13">
    <source>
        <dbReference type="EMBL" id="MBT1444045.1"/>
    </source>
</evidence>
<keyword evidence="14" id="KW-1185">Reference proteome</keyword>
<feature type="domain" description="OmpA-like" evidence="12">
    <location>
        <begin position="217"/>
        <end position="332"/>
    </location>
</feature>
<dbReference type="EMBL" id="JAHEPS010000002">
    <property type="protein sequence ID" value="MBT1444045.1"/>
    <property type="molecule type" value="Genomic_DNA"/>
</dbReference>
<dbReference type="Pfam" id="PF13505">
    <property type="entry name" value="OMP_b-brl"/>
    <property type="match status" value="1"/>
</dbReference>
<evidence type="ECO:0000256" key="6">
    <source>
        <dbReference type="ARBA" id="ARBA00023065"/>
    </source>
</evidence>
<dbReference type="Gene3D" id="3.30.1330.60">
    <property type="entry name" value="OmpA-like domain"/>
    <property type="match status" value="1"/>
</dbReference>
<dbReference type="RefSeq" id="WP_214506258.1">
    <property type="nucleotide sequence ID" value="NZ_JAHEPS010000002.1"/>
</dbReference>